<feature type="region of interest" description="Disordered" evidence="1">
    <location>
        <begin position="368"/>
        <end position="393"/>
    </location>
</feature>
<dbReference type="STRING" id="1408157.A0A1J7ICU6"/>
<evidence type="ECO:0000256" key="1">
    <source>
        <dbReference type="SAM" id="MobiDB-lite"/>
    </source>
</evidence>
<sequence>MAARNQQDGMGVQNEKVVHAALVRPAIGDIPGLAKLSLFVLPDICLNPRLATDTVEQGRQDLGPTDRFRVVALQTANKKCKTIALQAALLDKDARNREQGHRVSNQYSRVSHRSNHSGVGDFLILERHHQHHGTSNVDLGQGNAASVLERETPRLKPTSPIPAVTALRQDLDDYHTGKRVQGSWTAIINEFCRRPNCSPFYFGVWALNNIGAENVLTIILLEFATDRLEDTYNTRRKGRVQMGWNIRALGHIWAKHFQQFAKHAGTYNILCGANTESRKVSRPALIGRMSSGRGSLAGDSMSAHIVVFQQCMSLVKLSPFRTANSTTENLSGLWISQSLIRQAIFTIVAFNLEQHYHNRRHIPKSRIRRASPFALRPERQGDSPTRAQPERAVQPLAQRIRRTHAEEFWLDVKFA</sequence>
<gene>
    <name evidence="2" type="ORF">CONLIGDRAFT_648168</name>
</gene>
<name>A0A1J7ICU6_9PEZI</name>
<evidence type="ECO:0000313" key="3">
    <source>
        <dbReference type="Proteomes" id="UP000182658"/>
    </source>
</evidence>
<accession>A0A1J7ICU6</accession>
<protein>
    <submittedName>
        <fullName evidence="2">Uncharacterized protein</fullName>
    </submittedName>
</protein>
<evidence type="ECO:0000313" key="2">
    <source>
        <dbReference type="EMBL" id="OIW25107.1"/>
    </source>
</evidence>
<dbReference type="InParanoid" id="A0A1J7ICU6"/>
<keyword evidence="3" id="KW-1185">Reference proteome</keyword>
<proteinExistence type="predicted"/>
<dbReference type="AlphaFoldDB" id="A0A1J7ICU6"/>
<reference evidence="2 3" key="1">
    <citation type="submission" date="2016-10" db="EMBL/GenBank/DDBJ databases">
        <title>Draft genome sequence of Coniochaeta ligniaria NRRL30616, a lignocellulolytic fungus for bioabatement of inhibitors in plant biomass hydrolysates.</title>
        <authorList>
            <consortium name="DOE Joint Genome Institute"/>
            <person name="Jimenez D.J."/>
            <person name="Hector R.E."/>
            <person name="Riley R."/>
            <person name="Sun H."/>
            <person name="Grigoriev I.V."/>
            <person name="Van Elsas J.D."/>
            <person name="Nichols N.N."/>
        </authorList>
    </citation>
    <scope>NUCLEOTIDE SEQUENCE [LARGE SCALE GENOMIC DNA]</scope>
    <source>
        <strain evidence="2 3">NRRL 30616</strain>
    </source>
</reference>
<dbReference type="Proteomes" id="UP000182658">
    <property type="component" value="Unassembled WGS sequence"/>
</dbReference>
<dbReference type="EMBL" id="KV875102">
    <property type="protein sequence ID" value="OIW25107.1"/>
    <property type="molecule type" value="Genomic_DNA"/>
</dbReference>
<organism evidence="2 3">
    <name type="scientific">Coniochaeta ligniaria NRRL 30616</name>
    <dbReference type="NCBI Taxonomy" id="1408157"/>
    <lineage>
        <taxon>Eukaryota</taxon>
        <taxon>Fungi</taxon>
        <taxon>Dikarya</taxon>
        <taxon>Ascomycota</taxon>
        <taxon>Pezizomycotina</taxon>
        <taxon>Sordariomycetes</taxon>
        <taxon>Sordariomycetidae</taxon>
        <taxon>Coniochaetales</taxon>
        <taxon>Coniochaetaceae</taxon>
        <taxon>Coniochaeta</taxon>
    </lineage>
</organism>